<keyword evidence="1" id="KW-1133">Transmembrane helix</keyword>
<comment type="caution">
    <text evidence="2">The sequence shown here is derived from an EMBL/GenBank/DDBJ whole genome shotgun (WGS) entry which is preliminary data.</text>
</comment>
<feature type="transmembrane region" description="Helical" evidence="1">
    <location>
        <begin position="18"/>
        <end position="38"/>
    </location>
</feature>
<accession>A0A2B0M8C5</accession>
<proteinExistence type="predicted"/>
<name>A0A2B0M8C5_BACCE</name>
<dbReference type="Proteomes" id="UP000242656">
    <property type="component" value="Unassembled WGS sequence"/>
</dbReference>
<reference evidence="2 3" key="1">
    <citation type="submission" date="2017-09" db="EMBL/GenBank/DDBJ databases">
        <title>Large-scale bioinformatics analysis of Bacillus genomes uncovers conserved roles of natural products in bacterial physiology.</title>
        <authorList>
            <consortium name="Agbiome Team Llc"/>
            <person name="Bleich R.M."/>
            <person name="Grubbs K.J."/>
            <person name="Santa Maria K.C."/>
            <person name="Allen S.E."/>
            <person name="Farag S."/>
            <person name="Shank E.A."/>
            <person name="Bowers A."/>
        </authorList>
    </citation>
    <scope>NUCLEOTIDE SEQUENCE [LARGE SCALE GENOMIC DNA]</scope>
    <source>
        <strain evidence="2 3">AFS083043</strain>
    </source>
</reference>
<sequence length="108" mass="12291">MMSGGECVEEVVFPEFTFLRPIFISCIAILLLVMLVITYQRKVLMNGFSLWLIILTCIVVSGITLFMSGFIVDEYNLSGDEQSFYMFLGIIVISILNVITFYIKKGRI</sequence>
<dbReference type="AlphaFoldDB" id="A0A2B0M8C5"/>
<keyword evidence="1" id="KW-0472">Membrane</keyword>
<evidence type="ECO:0000313" key="3">
    <source>
        <dbReference type="Proteomes" id="UP000242656"/>
    </source>
</evidence>
<dbReference type="EMBL" id="NUWN01000055">
    <property type="protein sequence ID" value="PFK37770.1"/>
    <property type="molecule type" value="Genomic_DNA"/>
</dbReference>
<keyword evidence="1" id="KW-0812">Transmembrane</keyword>
<evidence type="ECO:0000313" key="2">
    <source>
        <dbReference type="EMBL" id="PFK37770.1"/>
    </source>
</evidence>
<organism evidence="2 3">
    <name type="scientific">Bacillus cereus</name>
    <dbReference type="NCBI Taxonomy" id="1396"/>
    <lineage>
        <taxon>Bacteria</taxon>
        <taxon>Bacillati</taxon>
        <taxon>Bacillota</taxon>
        <taxon>Bacilli</taxon>
        <taxon>Bacillales</taxon>
        <taxon>Bacillaceae</taxon>
        <taxon>Bacillus</taxon>
        <taxon>Bacillus cereus group</taxon>
    </lineage>
</organism>
<feature type="transmembrane region" description="Helical" evidence="1">
    <location>
        <begin position="84"/>
        <end position="103"/>
    </location>
</feature>
<evidence type="ECO:0008006" key="4">
    <source>
        <dbReference type="Google" id="ProtNLM"/>
    </source>
</evidence>
<evidence type="ECO:0000256" key="1">
    <source>
        <dbReference type="SAM" id="Phobius"/>
    </source>
</evidence>
<feature type="transmembrane region" description="Helical" evidence="1">
    <location>
        <begin position="50"/>
        <end position="72"/>
    </location>
</feature>
<gene>
    <name evidence="2" type="ORF">COI93_14810</name>
</gene>
<protein>
    <recommendedName>
        <fullName evidence="4">Group-specific protein</fullName>
    </recommendedName>
</protein>